<keyword evidence="7" id="KW-1185">Reference proteome</keyword>
<dbReference type="PANTHER" id="PTHR30055:SF151">
    <property type="entry name" value="TRANSCRIPTIONAL REGULATORY PROTEIN"/>
    <property type="match status" value="1"/>
</dbReference>
<dbReference type="PANTHER" id="PTHR30055">
    <property type="entry name" value="HTH-TYPE TRANSCRIPTIONAL REGULATOR RUTR"/>
    <property type="match status" value="1"/>
</dbReference>
<evidence type="ECO:0000313" key="7">
    <source>
        <dbReference type="Proteomes" id="UP000602395"/>
    </source>
</evidence>
<dbReference type="InterPro" id="IPR009057">
    <property type="entry name" value="Homeodomain-like_sf"/>
</dbReference>
<feature type="DNA-binding region" description="H-T-H motif" evidence="4">
    <location>
        <begin position="40"/>
        <end position="59"/>
    </location>
</feature>
<dbReference type="PROSITE" id="PS50977">
    <property type="entry name" value="HTH_TETR_2"/>
    <property type="match status" value="1"/>
</dbReference>
<evidence type="ECO:0000256" key="2">
    <source>
        <dbReference type="ARBA" id="ARBA00023125"/>
    </source>
</evidence>
<dbReference type="InterPro" id="IPR036271">
    <property type="entry name" value="Tet_transcr_reg_TetR-rel_C_sf"/>
</dbReference>
<sequence length="236" mass="25896">MPSDEKSAADKSAVGAKLTLEAIVDAAIDVADRDGIGALSMRRIADQLGVGAMSLYRHVDDKDALLQQMSEEIGRRFPYPVDEAEPSSWQERVRIIVEIDWELYRRHPWVVLAYSSPRHSFGDESLRCLDWFAAGFLDLGVDLVEATGMALAVWTHVHGVALVAVSDDLLRTEKPSERPDGLEDLIGGRSKAVAPHLSELSGCDTAPRLLDPRSRLDDGIAYLCAGFTARGRQAQE</sequence>
<keyword evidence="2 4" id="KW-0238">DNA-binding</keyword>
<evidence type="ECO:0000256" key="4">
    <source>
        <dbReference type="PROSITE-ProRule" id="PRU00335"/>
    </source>
</evidence>
<comment type="caution">
    <text evidence="6">The sequence shown here is derived from an EMBL/GenBank/DDBJ whole genome shotgun (WGS) entry which is preliminary data.</text>
</comment>
<keyword evidence="3" id="KW-0804">Transcription</keyword>
<dbReference type="Gene3D" id="1.10.10.60">
    <property type="entry name" value="Homeodomain-like"/>
    <property type="match status" value="1"/>
</dbReference>
<name>A0ABR7WDA9_9ACTN</name>
<protein>
    <submittedName>
        <fullName evidence="6">TetR family transcriptional regulator</fullName>
    </submittedName>
</protein>
<evidence type="ECO:0000313" key="6">
    <source>
        <dbReference type="EMBL" id="MBD1320766.1"/>
    </source>
</evidence>
<reference evidence="6 7" key="1">
    <citation type="submission" date="2020-09" db="EMBL/GenBank/DDBJ databases">
        <title>Novel species in genus Gordonia.</title>
        <authorList>
            <person name="Zhang G."/>
        </authorList>
    </citation>
    <scope>NUCLEOTIDE SEQUENCE [LARGE SCALE GENOMIC DNA]</scope>
    <source>
        <strain evidence="6 7">ON-33</strain>
    </source>
</reference>
<dbReference type="Gene3D" id="1.10.357.10">
    <property type="entry name" value="Tetracycline Repressor, domain 2"/>
    <property type="match status" value="1"/>
</dbReference>
<evidence type="ECO:0000256" key="1">
    <source>
        <dbReference type="ARBA" id="ARBA00023015"/>
    </source>
</evidence>
<dbReference type="SUPFAM" id="SSF48498">
    <property type="entry name" value="Tetracyclin repressor-like, C-terminal domain"/>
    <property type="match status" value="1"/>
</dbReference>
<evidence type="ECO:0000256" key="3">
    <source>
        <dbReference type="ARBA" id="ARBA00023163"/>
    </source>
</evidence>
<dbReference type="InterPro" id="IPR050109">
    <property type="entry name" value="HTH-type_TetR-like_transc_reg"/>
</dbReference>
<dbReference type="Proteomes" id="UP000602395">
    <property type="component" value="Unassembled WGS sequence"/>
</dbReference>
<feature type="domain" description="HTH tetR-type" evidence="5">
    <location>
        <begin position="17"/>
        <end position="77"/>
    </location>
</feature>
<gene>
    <name evidence="6" type="ORF">IDF66_14370</name>
</gene>
<dbReference type="InterPro" id="IPR001647">
    <property type="entry name" value="HTH_TetR"/>
</dbReference>
<accession>A0ABR7WDA9</accession>
<keyword evidence="1" id="KW-0805">Transcription regulation</keyword>
<dbReference type="EMBL" id="JACWMS010000002">
    <property type="protein sequence ID" value="MBD1320766.1"/>
    <property type="molecule type" value="Genomic_DNA"/>
</dbReference>
<organism evidence="6 7">
    <name type="scientific">Gordonia hankookensis</name>
    <dbReference type="NCBI Taxonomy" id="589403"/>
    <lineage>
        <taxon>Bacteria</taxon>
        <taxon>Bacillati</taxon>
        <taxon>Actinomycetota</taxon>
        <taxon>Actinomycetes</taxon>
        <taxon>Mycobacteriales</taxon>
        <taxon>Gordoniaceae</taxon>
        <taxon>Gordonia</taxon>
    </lineage>
</organism>
<dbReference type="PRINTS" id="PR00455">
    <property type="entry name" value="HTHTETR"/>
</dbReference>
<evidence type="ECO:0000259" key="5">
    <source>
        <dbReference type="PROSITE" id="PS50977"/>
    </source>
</evidence>
<dbReference type="RefSeq" id="WP_164310384.1">
    <property type="nucleotide sequence ID" value="NZ_BAABAD010000004.1"/>
</dbReference>
<dbReference type="SUPFAM" id="SSF46689">
    <property type="entry name" value="Homeodomain-like"/>
    <property type="match status" value="1"/>
</dbReference>
<proteinExistence type="predicted"/>
<dbReference type="Pfam" id="PF00440">
    <property type="entry name" value="TetR_N"/>
    <property type="match status" value="1"/>
</dbReference>